<reference evidence="1" key="2">
    <citation type="journal article" date="2015" name="Data Brief">
        <title>Shoot transcriptome of the giant reed, Arundo donax.</title>
        <authorList>
            <person name="Barrero R.A."/>
            <person name="Guerrero F.D."/>
            <person name="Moolhuijzen P."/>
            <person name="Goolsby J.A."/>
            <person name="Tidwell J."/>
            <person name="Bellgard S.E."/>
            <person name="Bellgard M.I."/>
        </authorList>
    </citation>
    <scope>NUCLEOTIDE SEQUENCE</scope>
    <source>
        <tissue evidence="1">Shoot tissue taken approximately 20 cm above the soil surface</tissue>
    </source>
</reference>
<name>A0A0A9EUP7_ARUDO</name>
<organism evidence="1">
    <name type="scientific">Arundo donax</name>
    <name type="common">Giant reed</name>
    <name type="synonym">Donax arundinaceus</name>
    <dbReference type="NCBI Taxonomy" id="35708"/>
    <lineage>
        <taxon>Eukaryota</taxon>
        <taxon>Viridiplantae</taxon>
        <taxon>Streptophyta</taxon>
        <taxon>Embryophyta</taxon>
        <taxon>Tracheophyta</taxon>
        <taxon>Spermatophyta</taxon>
        <taxon>Magnoliopsida</taxon>
        <taxon>Liliopsida</taxon>
        <taxon>Poales</taxon>
        <taxon>Poaceae</taxon>
        <taxon>PACMAD clade</taxon>
        <taxon>Arundinoideae</taxon>
        <taxon>Arundineae</taxon>
        <taxon>Arundo</taxon>
    </lineage>
</organism>
<reference evidence="1" key="1">
    <citation type="submission" date="2014-09" db="EMBL/GenBank/DDBJ databases">
        <authorList>
            <person name="Magalhaes I.L.F."/>
            <person name="Oliveira U."/>
            <person name="Santos F.R."/>
            <person name="Vidigal T.H.D.A."/>
            <person name="Brescovit A.D."/>
            <person name="Santos A.J."/>
        </authorList>
    </citation>
    <scope>NUCLEOTIDE SEQUENCE</scope>
    <source>
        <tissue evidence="1">Shoot tissue taken approximately 20 cm above the soil surface</tissue>
    </source>
</reference>
<proteinExistence type="predicted"/>
<protein>
    <submittedName>
        <fullName evidence="1">Uncharacterized protein</fullName>
    </submittedName>
</protein>
<evidence type="ECO:0000313" key="1">
    <source>
        <dbReference type="EMBL" id="JAD99762.1"/>
    </source>
</evidence>
<sequence length="29" mass="3278">MMFRTRSSSIGLQMTPLVSVNECMGIFLQ</sequence>
<dbReference type="EMBL" id="GBRH01198133">
    <property type="protein sequence ID" value="JAD99762.1"/>
    <property type="molecule type" value="Transcribed_RNA"/>
</dbReference>
<accession>A0A0A9EUP7</accession>
<dbReference type="AlphaFoldDB" id="A0A0A9EUP7"/>